<dbReference type="AlphaFoldDB" id="A0AAD9K014"/>
<keyword evidence="3" id="KW-1185">Reference proteome</keyword>
<sequence length="493" mass="55716">MTVYVSVFIMINLQLIIILITSVSGRSTDFAKAWNENSGTKQNGTFCTKEEIGILRTCGISRLYDAIDGGMGRRKDLSVKAVDFTKALDHLCGYYNQFKNCLQEFGTRDCLEDEKTVVDILYSYTCGVGRQDLISSDTGQCLSTITMKSVMQVVKERASCRNVFSDLTSSILVMFSQYHDHGMNKSLEVDAIKENLVVLCRSWSMEETCIIPAYARKCGETARSFYVGLLNRMKTTLATRLRHYGVDISQMALCQTQTRKKLLADKTNVRPLGDGIRNYIIRQYRSFARSEEYMRVKFGPCNVGTSYVRLVMCFWKSFFDVGDGLVDIISNIANHRETVTRLLSNFGHCYDDFEEGCPVEDKISFGNLFQSICNITANTENTLNCIDAVGILHISGEKCGMSLTEIIEYYLFQSSKIYDHELFLCGNDFSKLSVDFSCLKEHVVANGSSTSAEPMCYHGVVEEVKTFISNLEQVIEEYITLIKRVKEQACNNQ</sequence>
<reference evidence="2" key="1">
    <citation type="journal article" date="2023" name="Mol. Biol. Evol.">
        <title>Third-Generation Sequencing Reveals the Adaptive Role of the Epigenome in Three Deep-Sea Polychaetes.</title>
        <authorList>
            <person name="Perez M."/>
            <person name="Aroh O."/>
            <person name="Sun Y."/>
            <person name="Lan Y."/>
            <person name="Juniper S.K."/>
            <person name="Young C.R."/>
            <person name="Angers B."/>
            <person name="Qian P.Y."/>
        </authorList>
    </citation>
    <scope>NUCLEOTIDE SEQUENCE</scope>
    <source>
        <strain evidence="2">P08H-3</strain>
    </source>
</reference>
<organism evidence="2 3">
    <name type="scientific">Paralvinella palmiformis</name>
    <dbReference type="NCBI Taxonomy" id="53620"/>
    <lineage>
        <taxon>Eukaryota</taxon>
        <taxon>Metazoa</taxon>
        <taxon>Spiralia</taxon>
        <taxon>Lophotrochozoa</taxon>
        <taxon>Annelida</taxon>
        <taxon>Polychaeta</taxon>
        <taxon>Sedentaria</taxon>
        <taxon>Canalipalpata</taxon>
        <taxon>Terebellida</taxon>
        <taxon>Terebelliformia</taxon>
        <taxon>Alvinellidae</taxon>
        <taxon>Paralvinella</taxon>
    </lineage>
</organism>
<evidence type="ECO:0000313" key="3">
    <source>
        <dbReference type="Proteomes" id="UP001208570"/>
    </source>
</evidence>
<comment type="caution">
    <text evidence="2">The sequence shown here is derived from an EMBL/GenBank/DDBJ whole genome shotgun (WGS) entry which is preliminary data.</text>
</comment>
<dbReference type="EMBL" id="JAODUP010000099">
    <property type="protein sequence ID" value="KAK2162409.1"/>
    <property type="molecule type" value="Genomic_DNA"/>
</dbReference>
<name>A0AAD9K014_9ANNE</name>
<feature type="transmembrane region" description="Helical" evidence="1">
    <location>
        <begin position="6"/>
        <end position="25"/>
    </location>
</feature>
<dbReference type="Proteomes" id="UP001208570">
    <property type="component" value="Unassembled WGS sequence"/>
</dbReference>
<evidence type="ECO:0000256" key="1">
    <source>
        <dbReference type="SAM" id="Phobius"/>
    </source>
</evidence>
<keyword evidence="1" id="KW-0812">Transmembrane</keyword>
<keyword evidence="1" id="KW-0472">Membrane</keyword>
<gene>
    <name evidence="2" type="ORF">LSH36_99g04054</name>
</gene>
<accession>A0AAD9K014</accession>
<proteinExistence type="predicted"/>
<protein>
    <submittedName>
        <fullName evidence="2">Uncharacterized protein</fullName>
    </submittedName>
</protein>
<evidence type="ECO:0000313" key="2">
    <source>
        <dbReference type="EMBL" id="KAK2162409.1"/>
    </source>
</evidence>
<keyword evidence="1" id="KW-1133">Transmembrane helix</keyword>